<accession>A0A395W5N9</accession>
<dbReference type="InterPro" id="IPR051159">
    <property type="entry name" value="Hexapeptide_acetyltransf"/>
</dbReference>
<proteinExistence type="predicted"/>
<dbReference type="SUPFAM" id="SSF51161">
    <property type="entry name" value="Trimeric LpxA-like enzymes"/>
    <property type="match status" value="1"/>
</dbReference>
<evidence type="ECO:0000313" key="1">
    <source>
        <dbReference type="EMBL" id="RGU90596.1"/>
    </source>
</evidence>
<dbReference type="PANTHER" id="PTHR23416">
    <property type="entry name" value="SIALIC ACID SYNTHASE-RELATED"/>
    <property type="match status" value="1"/>
</dbReference>
<dbReference type="RefSeq" id="WP_118325482.1">
    <property type="nucleotide sequence ID" value="NZ_QRYH01000016.1"/>
</dbReference>
<name>A0A395W5N9_9FIRM</name>
<dbReference type="Proteomes" id="UP000265489">
    <property type="component" value="Unassembled WGS sequence"/>
</dbReference>
<dbReference type="Gene3D" id="2.160.10.10">
    <property type="entry name" value="Hexapeptide repeat proteins"/>
    <property type="match status" value="1"/>
</dbReference>
<organism evidence="1 2">
    <name type="scientific">Holdemanella biformis</name>
    <dbReference type="NCBI Taxonomy" id="1735"/>
    <lineage>
        <taxon>Bacteria</taxon>
        <taxon>Bacillati</taxon>
        <taxon>Bacillota</taxon>
        <taxon>Erysipelotrichia</taxon>
        <taxon>Erysipelotrichales</taxon>
        <taxon>Erysipelotrichaceae</taxon>
        <taxon>Holdemanella</taxon>
    </lineage>
</organism>
<keyword evidence="1" id="KW-0808">Transferase</keyword>
<comment type="caution">
    <text evidence="1">The sequence shown here is derived from an EMBL/GenBank/DDBJ whole genome shotgun (WGS) entry which is preliminary data.</text>
</comment>
<dbReference type="GO" id="GO:0016746">
    <property type="term" value="F:acyltransferase activity"/>
    <property type="evidence" value="ECO:0007669"/>
    <property type="project" value="UniProtKB-KW"/>
</dbReference>
<keyword evidence="1" id="KW-0012">Acyltransferase</keyword>
<dbReference type="InterPro" id="IPR011004">
    <property type="entry name" value="Trimer_LpxA-like_sf"/>
</dbReference>
<dbReference type="CDD" id="cd04647">
    <property type="entry name" value="LbH_MAT_like"/>
    <property type="match status" value="1"/>
</dbReference>
<reference evidence="1 2" key="1">
    <citation type="submission" date="2018-08" db="EMBL/GenBank/DDBJ databases">
        <title>A genome reference for cultivated species of the human gut microbiota.</title>
        <authorList>
            <person name="Zou Y."/>
            <person name="Xue W."/>
            <person name="Luo G."/>
        </authorList>
    </citation>
    <scope>NUCLEOTIDE SEQUENCE [LARGE SCALE GENOMIC DNA]</scope>
    <source>
        <strain evidence="1 2">AF15-20</strain>
    </source>
</reference>
<evidence type="ECO:0000313" key="2">
    <source>
        <dbReference type="Proteomes" id="UP000265489"/>
    </source>
</evidence>
<gene>
    <name evidence="1" type="ORF">DWW32_08545</name>
</gene>
<dbReference type="GeneID" id="66579965"/>
<dbReference type="AlphaFoldDB" id="A0A395W5N9"/>
<dbReference type="EMBL" id="QRYQ01000016">
    <property type="protein sequence ID" value="RGU90596.1"/>
    <property type="molecule type" value="Genomic_DNA"/>
</dbReference>
<dbReference type="InterPro" id="IPR001451">
    <property type="entry name" value="Hexapep"/>
</dbReference>
<dbReference type="Pfam" id="PF00132">
    <property type="entry name" value="Hexapep"/>
    <property type="match status" value="1"/>
</dbReference>
<sequence>MAYLRNIVAVIRGNIKCTLWKIKHTYLIRFFSGVILTIEKSASVEMKRGVMIGRNSSIIVRKNAFLSMGEMSSINADCKIVCQNYISIGNNTIFGPNVLLYDHDHIFNSNGVKRNDFSKGKIIIGDNCWIGAGTIILKDTIIGNNCVIGAGSVIKGKIPSGMICVQKRESIINAIK</sequence>
<protein>
    <submittedName>
        <fullName evidence="1">Acyltransferase</fullName>
    </submittedName>
</protein>